<evidence type="ECO:0000256" key="1">
    <source>
        <dbReference type="SAM" id="MobiDB-lite"/>
    </source>
</evidence>
<dbReference type="OrthoDB" id="2065410at2"/>
<accession>A0A0R1TTH0</accession>
<protein>
    <recommendedName>
        <fullName evidence="4">N4-gp56 family major capsid protein</fullName>
    </recommendedName>
</protein>
<dbReference type="STRING" id="1423724.FC32_GL000479"/>
<sequence length="319" mass="34337">MANQVTQSQDMLDPQVLADMIPAKLTAEMKFTPLASVDNTLEGRPGTTIEFPAWNYIGDAEDLKEGEPIETSKLTYGSKAATIKGIAKGGSITDQALLTGYGDPYGELSSQLAKAMANKVDNDVLATLKDATQAVSVAATVDGIQEALDMYNDEDDNRIVLLVSPKAAGKLRLQAGKDWLRGTQLGSEALSKGVYGDILSVQLTRSRKLNANEAFLIKTANGEKPAIKLMMKRGVNIEPDRKPGLLRTDIYATSFYAPYLYDPTKVVKVTFSDVTGKAGMTGAPENKEVNNEVTNVDEDKRIGKQKKTTGTTGKKPGEV</sequence>
<evidence type="ECO:0000313" key="2">
    <source>
        <dbReference type="EMBL" id="KRL84588.1"/>
    </source>
</evidence>
<gene>
    <name evidence="2" type="ORF">FC32_GL000479</name>
</gene>
<dbReference type="EMBL" id="AZFT01000049">
    <property type="protein sequence ID" value="KRL84588.1"/>
    <property type="molecule type" value="Genomic_DNA"/>
</dbReference>
<dbReference type="AlphaFoldDB" id="A0A0R1TTH0"/>
<feature type="region of interest" description="Disordered" evidence="1">
    <location>
        <begin position="279"/>
        <end position="319"/>
    </location>
</feature>
<dbReference type="RefSeq" id="WP_025087796.1">
    <property type="nucleotide sequence ID" value="NZ_AZFT01000049.1"/>
</dbReference>
<evidence type="ECO:0008006" key="4">
    <source>
        <dbReference type="Google" id="ProtNLM"/>
    </source>
</evidence>
<proteinExistence type="predicted"/>
<dbReference type="SUPFAM" id="SSF56563">
    <property type="entry name" value="Major capsid protein gp5"/>
    <property type="match status" value="1"/>
</dbReference>
<reference evidence="2 3" key="1">
    <citation type="journal article" date="2015" name="Genome Announc.">
        <title>Expanding the biotechnology potential of lactobacilli through comparative genomics of 213 strains and associated genera.</title>
        <authorList>
            <person name="Sun Z."/>
            <person name="Harris H.M."/>
            <person name="McCann A."/>
            <person name="Guo C."/>
            <person name="Argimon S."/>
            <person name="Zhang W."/>
            <person name="Yang X."/>
            <person name="Jeffery I.B."/>
            <person name="Cooney J.C."/>
            <person name="Kagawa T.F."/>
            <person name="Liu W."/>
            <person name="Song Y."/>
            <person name="Salvetti E."/>
            <person name="Wrobel A."/>
            <person name="Rasinkangas P."/>
            <person name="Parkhill J."/>
            <person name="Rea M.C."/>
            <person name="O'Sullivan O."/>
            <person name="Ritari J."/>
            <person name="Douillard F.P."/>
            <person name="Paul Ross R."/>
            <person name="Yang R."/>
            <person name="Briner A.E."/>
            <person name="Felis G.E."/>
            <person name="de Vos W.M."/>
            <person name="Barrangou R."/>
            <person name="Klaenhammer T.R."/>
            <person name="Caufield P.W."/>
            <person name="Cui Y."/>
            <person name="Zhang H."/>
            <person name="O'Toole P.W."/>
        </authorList>
    </citation>
    <scope>NUCLEOTIDE SEQUENCE [LARGE SCALE GENOMIC DNA]</scope>
    <source>
        <strain evidence="2 3">DSM 16634</strain>
    </source>
</reference>
<dbReference type="Pfam" id="PF25209">
    <property type="entry name" value="Phage_capsid_4"/>
    <property type="match status" value="1"/>
</dbReference>
<comment type="caution">
    <text evidence="2">The sequence shown here is derived from an EMBL/GenBank/DDBJ whole genome shotgun (WGS) entry which is preliminary data.</text>
</comment>
<keyword evidence="3" id="KW-1185">Reference proteome</keyword>
<dbReference type="Proteomes" id="UP000051324">
    <property type="component" value="Unassembled WGS sequence"/>
</dbReference>
<organism evidence="2 3">
    <name type="scientific">Ligilactobacillus apodemi DSM 16634 = JCM 16172</name>
    <dbReference type="NCBI Taxonomy" id="1423724"/>
    <lineage>
        <taxon>Bacteria</taxon>
        <taxon>Bacillati</taxon>
        <taxon>Bacillota</taxon>
        <taxon>Bacilli</taxon>
        <taxon>Lactobacillales</taxon>
        <taxon>Lactobacillaceae</taxon>
        <taxon>Ligilactobacillus</taxon>
    </lineage>
</organism>
<name>A0A0R1TTH0_9LACO</name>
<dbReference type="NCBIfam" id="TIGR04387">
    <property type="entry name" value="capsid_maj_N4"/>
    <property type="match status" value="1"/>
</dbReference>
<dbReference type="PATRIC" id="fig|1423724.4.peg.503"/>
<feature type="compositionally biased region" description="Low complexity" evidence="1">
    <location>
        <begin position="308"/>
        <end position="319"/>
    </location>
</feature>
<evidence type="ECO:0000313" key="3">
    <source>
        <dbReference type="Proteomes" id="UP000051324"/>
    </source>
</evidence>
<dbReference type="eggNOG" id="ENOG502ZAKP">
    <property type="taxonomic scope" value="Bacteria"/>
</dbReference>